<evidence type="ECO:0000313" key="2">
    <source>
        <dbReference type="EMBL" id="SDF67694.1"/>
    </source>
</evidence>
<gene>
    <name evidence="2" type="ORF">SAMN05421827_101172</name>
</gene>
<keyword evidence="3" id="KW-1185">Reference proteome</keyword>
<sequence>MKNIFYFFLTALISSIALLTTRDSFEPELVYSTVVLIWILYIWYHIYAADKRNYSE</sequence>
<reference evidence="3" key="1">
    <citation type="submission" date="2016-10" db="EMBL/GenBank/DDBJ databases">
        <authorList>
            <person name="Varghese N."/>
            <person name="Submissions S."/>
        </authorList>
    </citation>
    <scope>NUCLEOTIDE SEQUENCE [LARGE SCALE GENOMIC DNA]</scope>
    <source>
        <strain evidence="3">DSM 17933</strain>
    </source>
</reference>
<protein>
    <submittedName>
        <fullName evidence="2">Uncharacterized protein</fullName>
    </submittedName>
</protein>
<name>A0A1G7N0Z1_9SPHI</name>
<accession>A0A1G7N0Z1</accession>
<dbReference type="EMBL" id="FNCH01000001">
    <property type="protein sequence ID" value="SDF67694.1"/>
    <property type="molecule type" value="Genomic_DNA"/>
</dbReference>
<dbReference type="Proteomes" id="UP000199643">
    <property type="component" value="Unassembled WGS sequence"/>
</dbReference>
<organism evidence="2 3">
    <name type="scientific">Pedobacter terrae</name>
    <dbReference type="NCBI Taxonomy" id="405671"/>
    <lineage>
        <taxon>Bacteria</taxon>
        <taxon>Pseudomonadati</taxon>
        <taxon>Bacteroidota</taxon>
        <taxon>Sphingobacteriia</taxon>
        <taxon>Sphingobacteriales</taxon>
        <taxon>Sphingobacteriaceae</taxon>
        <taxon>Pedobacter</taxon>
    </lineage>
</organism>
<keyword evidence="1" id="KW-1133">Transmembrane helix</keyword>
<dbReference type="RefSeq" id="WP_167354656.1">
    <property type="nucleotide sequence ID" value="NZ_FNCH01000001.1"/>
</dbReference>
<feature type="transmembrane region" description="Helical" evidence="1">
    <location>
        <begin position="29"/>
        <end position="47"/>
    </location>
</feature>
<proteinExistence type="predicted"/>
<keyword evidence="1" id="KW-0812">Transmembrane</keyword>
<keyword evidence="1" id="KW-0472">Membrane</keyword>
<evidence type="ECO:0000256" key="1">
    <source>
        <dbReference type="SAM" id="Phobius"/>
    </source>
</evidence>
<dbReference type="AlphaFoldDB" id="A0A1G7N0Z1"/>
<evidence type="ECO:0000313" key="3">
    <source>
        <dbReference type="Proteomes" id="UP000199643"/>
    </source>
</evidence>